<dbReference type="AlphaFoldDB" id="A0A068SL23"/>
<organism evidence="2 3">
    <name type="scientific">Neorhizobium galegae bv. orientalis str. HAMBI 540</name>
    <dbReference type="NCBI Taxonomy" id="1028800"/>
    <lineage>
        <taxon>Bacteria</taxon>
        <taxon>Pseudomonadati</taxon>
        <taxon>Pseudomonadota</taxon>
        <taxon>Alphaproteobacteria</taxon>
        <taxon>Hyphomicrobiales</taxon>
        <taxon>Rhizobiaceae</taxon>
        <taxon>Rhizobium/Agrobacterium group</taxon>
        <taxon>Neorhizobium</taxon>
    </lineage>
</organism>
<gene>
    <name evidence="2" type="ORF">RG540_CH07180</name>
</gene>
<dbReference type="InterPro" id="IPR036390">
    <property type="entry name" value="WH_DNA-bd_sf"/>
</dbReference>
<protein>
    <submittedName>
        <fullName evidence="2">Transcriptional regulator</fullName>
    </submittedName>
</protein>
<dbReference type="Pfam" id="PF12802">
    <property type="entry name" value="MarR_2"/>
    <property type="match status" value="1"/>
</dbReference>
<evidence type="ECO:0000313" key="3">
    <source>
        <dbReference type="Proteomes" id="UP000028181"/>
    </source>
</evidence>
<dbReference type="PANTHER" id="PTHR33164">
    <property type="entry name" value="TRANSCRIPTIONAL REGULATOR, MARR FAMILY"/>
    <property type="match status" value="1"/>
</dbReference>
<dbReference type="PROSITE" id="PS50890">
    <property type="entry name" value="PUA"/>
    <property type="match status" value="1"/>
</dbReference>
<dbReference type="eggNOG" id="COG1846">
    <property type="taxonomic scope" value="Bacteria"/>
</dbReference>
<feature type="domain" description="HTH marR-type" evidence="1">
    <location>
        <begin position="29"/>
        <end position="166"/>
    </location>
</feature>
<dbReference type="Gene3D" id="1.10.10.10">
    <property type="entry name" value="Winged helix-like DNA-binding domain superfamily/Winged helix DNA-binding domain"/>
    <property type="match status" value="1"/>
</dbReference>
<dbReference type="PATRIC" id="fig|1028800.3.peg.725"/>
<dbReference type="PROSITE" id="PS50995">
    <property type="entry name" value="HTH_MARR_2"/>
    <property type="match status" value="1"/>
</dbReference>
<dbReference type="InterPro" id="IPR039422">
    <property type="entry name" value="MarR/SlyA-like"/>
</dbReference>
<accession>A0A068SL23</accession>
<dbReference type="HOGENOM" id="CLU_083287_15_2_5"/>
<dbReference type="PANTHER" id="PTHR33164:SF57">
    <property type="entry name" value="MARR-FAMILY TRANSCRIPTIONAL REGULATOR"/>
    <property type="match status" value="1"/>
</dbReference>
<dbReference type="Proteomes" id="UP000028181">
    <property type="component" value="Chromosome I"/>
</dbReference>
<name>A0A068SL23_NEOGA</name>
<dbReference type="SMART" id="SM00347">
    <property type="entry name" value="HTH_MARR"/>
    <property type="match status" value="1"/>
</dbReference>
<dbReference type="InterPro" id="IPR000835">
    <property type="entry name" value="HTH_MarR-typ"/>
</dbReference>
<dbReference type="GO" id="GO:0003700">
    <property type="term" value="F:DNA-binding transcription factor activity"/>
    <property type="evidence" value="ECO:0007669"/>
    <property type="project" value="InterPro"/>
</dbReference>
<proteinExistence type="predicted"/>
<dbReference type="SUPFAM" id="SSF46785">
    <property type="entry name" value="Winged helix' DNA-binding domain"/>
    <property type="match status" value="1"/>
</dbReference>
<evidence type="ECO:0000259" key="1">
    <source>
        <dbReference type="PROSITE" id="PS50995"/>
    </source>
</evidence>
<dbReference type="InterPro" id="IPR036388">
    <property type="entry name" value="WH-like_DNA-bd_sf"/>
</dbReference>
<dbReference type="GO" id="GO:0006950">
    <property type="term" value="P:response to stress"/>
    <property type="evidence" value="ECO:0007669"/>
    <property type="project" value="TreeGrafter"/>
</dbReference>
<keyword evidence="3" id="KW-1185">Reference proteome</keyword>
<sequence length="191" mass="21130">MGFDMFANMTSKSLLSRKPAAASPSPEDVARVSEMLGRMRILIGRRIIGRTAIANIAPGLEISHLDVLDVMRRIEGEVTVGAIAEAMRIDPSRGSRLVADLVARGILRRDASQADGRRSLVVRTELGDSLLAEIRSVKRSLLARVLEDWPEDELHTFSLLFEKFVSSYEEIFVAPEKSSDDELSEAPRPMP</sequence>
<reference evidence="3" key="1">
    <citation type="journal article" date="2014" name="BMC Genomics">
        <title>Genome sequencing of two Neorhizobium galegae strains reveals a noeT gene responsible for the unusual acetylation of the nodulation factors.</title>
        <authorList>
            <person name="Osterman J."/>
            <person name="Marsh J."/>
            <person name="Laine P.K."/>
            <person name="Zeng Z."/>
            <person name="Alatalo E."/>
            <person name="Sullivan J.T."/>
            <person name="Young J.P."/>
            <person name="Thomas-Oates J."/>
            <person name="Paulin L."/>
            <person name="Lindstrom K."/>
        </authorList>
    </citation>
    <scope>NUCLEOTIDE SEQUENCE [LARGE SCALE GENOMIC DNA]</scope>
    <source>
        <strain evidence="3">HAMBI 540</strain>
    </source>
</reference>
<dbReference type="EMBL" id="HG938353">
    <property type="protein sequence ID" value="CDN46907.1"/>
    <property type="molecule type" value="Genomic_DNA"/>
</dbReference>
<evidence type="ECO:0000313" key="2">
    <source>
        <dbReference type="EMBL" id="CDN46907.1"/>
    </source>
</evidence>
<dbReference type="KEGG" id="ngg:RG540_CH07180"/>